<keyword evidence="1" id="KW-0812">Transmembrane</keyword>
<name>A0A381NV59_9ZZZZ</name>
<reference evidence="3" key="1">
    <citation type="submission" date="2018-05" db="EMBL/GenBank/DDBJ databases">
        <authorList>
            <person name="Lanie J.A."/>
            <person name="Ng W.-L."/>
            <person name="Kazmierczak K.M."/>
            <person name="Andrzejewski T.M."/>
            <person name="Davidsen T.M."/>
            <person name="Wayne K.J."/>
            <person name="Tettelin H."/>
            <person name="Glass J.I."/>
            <person name="Rusch D."/>
            <person name="Podicherti R."/>
            <person name="Tsui H.-C.T."/>
            <person name="Winkler M.E."/>
        </authorList>
    </citation>
    <scope>NUCLEOTIDE SEQUENCE</scope>
</reference>
<dbReference type="EMBL" id="UINC01000623">
    <property type="protein sequence ID" value="SUZ58491.1"/>
    <property type="molecule type" value="Genomic_DNA"/>
</dbReference>
<feature type="transmembrane region" description="Helical" evidence="1">
    <location>
        <begin position="122"/>
        <end position="142"/>
    </location>
</feature>
<keyword evidence="1" id="KW-0472">Membrane</keyword>
<feature type="transmembrane region" description="Helical" evidence="1">
    <location>
        <begin position="46"/>
        <end position="64"/>
    </location>
</feature>
<evidence type="ECO:0000313" key="3">
    <source>
        <dbReference type="EMBL" id="SUZ58491.1"/>
    </source>
</evidence>
<organism evidence="3">
    <name type="scientific">marine metagenome</name>
    <dbReference type="NCBI Taxonomy" id="408172"/>
    <lineage>
        <taxon>unclassified sequences</taxon>
        <taxon>metagenomes</taxon>
        <taxon>ecological metagenomes</taxon>
    </lineage>
</organism>
<dbReference type="Pfam" id="PF07331">
    <property type="entry name" value="TctB"/>
    <property type="match status" value="1"/>
</dbReference>
<dbReference type="AlphaFoldDB" id="A0A381NV59"/>
<feature type="domain" description="DUF1468" evidence="2">
    <location>
        <begin position="13"/>
        <end position="145"/>
    </location>
</feature>
<evidence type="ECO:0000256" key="1">
    <source>
        <dbReference type="SAM" id="Phobius"/>
    </source>
</evidence>
<evidence type="ECO:0000259" key="2">
    <source>
        <dbReference type="Pfam" id="PF07331"/>
    </source>
</evidence>
<proteinExistence type="predicted"/>
<feature type="transmembrane region" description="Helical" evidence="1">
    <location>
        <begin position="98"/>
        <end position="115"/>
    </location>
</feature>
<gene>
    <name evidence="3" type="ORF">METZ01_LOCUS11345</name>
</gene>
<sequence>MNREGSYLGNLLLPLVVFGIAGLFFFLSFDFPDQGEEVGAGSVPQLWMLCTAVLCVVLIINALLKRGSADPIPGNIWFVFGFAAWMALYLFAIEFCGYFLSTFFFLVGSMYMMGYRRPIVSAIVAGAWLIFSYAVFVKFLYIPLPVGPLGALIVGGA</sequence>
<accession>A0A381NV59</accession>
<feature type="transmembrane region" description="Helical" evidence="1">
    <location>
        <begin position="76"/>
        <end position="92"/>
    </location>
</feature>
<keyword evidence="1" id="KW-1133">Transmembrane helix</keyword>
<protein>
    <recommendedName>
        <fullName evidence="2">DUF1468 domain-containing protein</fullName>
    </recommendedName>
</protein>
<dbReference type="InterPro" id="IPR009936">
    <property type="entry name" value="DUF1468"/>
</dbReference>
<feature type="transmembrane region" description="Helical" evidence="1">
    <location>
        <begin position="7"/>
        <end position="26"/>
    </location>
</feature>